<evidence type="ECO:0000256" key="4">
    <source>
        <dbReference type="ARBA" id="ARBA00022989"/>
    </source>
</evidence>
<dbReference type="GO" id="GO:0090158">
    <property type="term" value="P:endoplasmic reticulum membrane organization"/>
    <property type="evidence" value="ECO:0007669"/>
    <property type="project" value="TreeGrafter"/>
</dbReference>
<dbReference type="AlphaFoldDB" id="H2B2F2"/>
<name>H2B2F2_KAZAF</name>
<dbReference type="PANTHER" id="PTHR10809">
    <property type="entry name" value="VESICLE-ASSOCIATED MEMBRANE PROTEIN-ASSOCIATED PROTEIN"/>
    <property type="match status" value="1"/>
</dbReference>
<evidence type="ECO:0000256" key="1">
    <source>
        <dbReference type="ARBA" id="ARBA00004211"/>
    </source>
</evidence>
<comment type="similarity">
    <text evidence="2">Belongs to the VAMP-associated protein (VAP) (TC 9.B.17) family.</text>
</comment>
<dbReference type="RefSeq" id="XP_003959937.1">
    <property type="nucleotide sequence ID" value="XM_003959888.1"/>
</dbReference>
<feature type="transmembrane region" description="Helical" evidence="6">
    <location>
        <begin position="199"/>
        <end position="216"/>
    </location>
</feature>
<dbReference type="GO" id="GO:0005789">
    <property type="term" value="C:endoplasmic reticulum membrane"/>
    <property type="evidence" value="ECO:0007669"/>
    <property type="project" value="InterPro"/>
</dbReference>
<keyword evidence="9" id="KW-1185">Reference proteome</keyword>
<sequence>MEFKPDYLHYYAPLTGQSTDYITVTNTGDQRYVFKVKTTSPKLYCVRPTAAIVKPGEEVKVEVIFLGLTEEPVPEIKCKDKFLVIALPAPYDLKDTPVTEAWPELEAEFKKDSVSKKIKVKYVMEPKQKEHVLAVSDTTVQDTIKANRDGISDEKLQEERTTSITEDTNAPLSTASSKIVDTGSSVVDGSIETEAGPNSFLIILIALLVLLLGWLYY</sequence>
<dbReference type="OrthoDB" id="264603at2759"/>
<dbReference type="GO" id="GO:0005886">
    <property type="term" value="C:plasma membrane"/>
    <property type="evidence" value="ECO:0007669"/>
    <property type="project" value="TreeGrafter"/>
</dbReference>
<organism evidence="8 9">
    <name type="scientific">Kazachstania africana (strain ATCC 22294 / BCRC 22015 / CBS 2517 / CECT 1963 / NBRC 1671 / NRRL Y-8276)</name>
    <name type="common">Yeast</name>
    <name type="synonym">Kluyveromyces africanus</name>
    <dbReference type="NCBI Taxonomy" id="1071382"/>
    <lineage>
        <taxon>Eukaryota</taxon>
        <taxon>Fungi</taxon>
        <taxon>Dikarya</taxon>
        <taxon>Ascomycota</taxon>
        <taxon>Saccharomycotina</taxon>
        <taxon>Saccharomycetes</taxon>
        <taxon>Saccharomycetales</taxon>
        <taxon>Saccharomycetaceae</taxon>
        <taxon>Kazachstania</taxon>
    </lineage>
</organism>
<dbReference type="KEGG" id="kaf:KAFR_0L01920"/>
<evidence type="ECO:0000256" key="5">
    <source>
        <dbReference type="ARBA" id="ARBA00023136"/>
    </source>
</evidence>
<dbReference type="GO" id="GO:0033149">
    <property type="term" value="F:FFAT motif binding"/>
    <property type="evidence" value="ECO:0007669"/>
    <property type="project" value="TreeGrafter"/>
</dbReference>
<dbReference type="InterPro" id="IPR016763">
    <property type="entry name" value="VAP"/>
</dbReference>
<keyword evidence="3 6" id="KW-0812">Transmembrane</keyword>
<dbReference type="Proteomes" id="UP000005220">
    <property type="component" value="Chromosome 12"/>
</dbReference>
<dbReference type="GeneID" id="13887010"/>
<keyword evidence="5 6" id="KW-0472">Membrane</keyword>
<gene>
    <name evidence="8" type="primary">KAFR0L01920</name>
    <name evidence="8" type="ORF">KAFR_0L01920</name>
</gene>
<proteinExistence type="inferred from homology"/>
<dbReference type="EMBL" id="HE650832">
    <property type="protein sequence ID" value="CCF60802.1"/>
    <property type="molecule type" value="Genomic_DNA"/>
</dbReference>
<reference evidence="8 9" key="1">
    <citation type="journal article" date="2011" name="Proc. Natl. Acad. Sci. U.S.A.">
        <title>Evolutionary erosion of yeast sex chromosomes by mating-type switching accidents.</title>
        <authorList>
            <person name="Gordon J.L."/>
            <person name="Armisen D."/>
            <person name="Proux-Wera E."/>
            <person name="Oheigeartaigh S.S."/>
            <person name="Byrne K.P."/>
            <person name="Wolfe K.H."/>
        </authorList>
    </citation>
    <scope>NUCLEOTIDE SEQUENCE [LARGE SCALE GENOMIC DNA]</scope>
    <source>
        <strain evidence="9">ATCC 22294 / BCRC 22015 / CBS 2517 / CECT 1963 / NBRC 1671 / NRRL Y-8276</strain>
    </source>
</reference>
<keyword evidence="4 6" id="KW-1133">Transmembrane helix</keyword>
<dbReference type="PANTHER" id="PTHR10809:SF6">
    <property type="entry name" value="AT11025P-RELATED"/>
    <property type="match status" value="1"/>
</dbReference>
<dbReference type="STRING" id="1071382.H2B2F2"/>
<dbReference type="HOGENOM" id="CLU_072622_1_0_1"/>
<comment type="subcellular location">
    <subcellularLocation>
        <location evidence="1">Membrane</location>
        <topology evidence="1">Single-pass type IV membrane protein</topology>
    </subcellularLocation>
</comment>
<evidence type="ECO:0000256" key="2">
    <source>
        <dbReference type="ARBA" id="ARBA00008932"/>
    </source>
</evidence>
<dbReference type="InterPro" id="IPR013783">
    <property type="entry name" value="Ig-like_fold"/>
</dbReference>
<dbReference type="InterPro" id="IPR000535">
    <property type="entry name" value="MSP_dom"/>
</dbReference>
<dbReference type="PROSITE" id="PS50202">
    <property type="entry name" value="MSP"/>
    <property type="match status" value="1"/>
</dbReference>
<protein>
    <recommendedName>
        <fullName evidence="7">MSP domain-containing protein</fullName>
    </recommendedName>
</protein>
<feature type="domain" description="MSP" evidence="7">
    <location>
        <begin position="1"/>
        <end position="123"/>
    </location>
</feature>
<evidence type="ECO:0000313" key="8">
    <source>
        <dbReference type="EMBL" id="CCF60802.1"/>
    </source>
</evidence>
<accession>H2B2F2</accession>
<dbReference type="PIRSF" id="PIRSF019693">
    <property type="entry name" value="VAMP-associated"/>
    <property type="match status" value="1"/>
</dbReference>
<evidence type="ECO:0000313" key="9">
    <source>
        <dbReference type="Proteomes" id="UP000005220"/>
    </source>
</evidence>
<evidence type="ECO:0000256" key="3">
    <source>
        <dbReference type="ARBA" id="ARBA00022692"/>
    </source>
</evidence>
<dbReference type="eggNOG" id="KOG0439">
    <property type="taxonomic scope" value="Eukaryota"/>
</dbReference>
<dbReference type="Gene3D" id="2.60.40.10">
    <property type="entry name" value="Immunoglobulins"/>
    <property type="match status" value="1"/>
</dbReference>
<dbReference type="InterPro" id="IPR008962">
    <property type="entry name" value="PapD-like_sf"/>
</dbReference>
<dbReference type="SUPFAM" id="SSF49354">
    <property type="entry name" value="PapD-like"/>
    <property type="match status" value="1"/>
</dbReference>
<evidence type="ECO:0000256" key="6">
    <source>
        <dbReference type="SAM" id="Phobius"/>
    </source>
</evidence>
<dbReference type="Pfam" id="PF00635">
    <property type="entry name" value="Motile_Sperm"/>
    <property type="match status" value="1"/>
</dbReference>
<dbReference type="GO" id="GO:0061817">
    <property type="term" value="P:endoplasmic reticulum-plasma membrane tethering"/>
    <property type="evidence" value="ECO:0007669"/>
    <property type="project" value="TreeGrafter"/>
</dbReference>
<dbReference type="InParanoid" id="H2B2F2"/>
<evidence type="ECO:0000259" key="7">
    <source>
        <dbReference type="PROSITE" id="PS50202"/>
    </source>
</evidence>